<keyword evidence="7" id="KW-1185">Reference proteome</keyword>
<feature type="region of interest" description="Disordered" evidence="4">
    <location>
        <begin position="64"/>
        <end position="87"/>
    </location>
</feature>
<dbReference type="Gene3D" id="2.40.50.100">
    <property type="match status" value="1"/>
</dbReference>
<comment type="pathway">
    <text evidence="3">Lipid metabolism; fatty acid biosynthesis.</text>
</comment>
<organism evidence="6 7">
    <name type="scientific">Chthonomonas calidirosea (strain DSM 23976 / ICMP 18418 / T49)</name>
    <dbReference type="NCBI Taxonomy" id="1303518"/>
    <lineage>
        <taxon>Bacteria</taxon>
        <taxon>Bacillati</taxon>
        <taxon>Armatimonadota</taxon>
        <taxon>Chthonomonadia</taxon>
        <taxon>Chthonomonadales</taxon>
        <taxon>Chthonomonadaceae</taxon>
        <taxon>Chthonomonas</taxon>
    </lineage>
</organism>
<name>S0ETD7_CHTCT</name>
<evidence type="ECO:0000256" key="1">
    <source>
        <dbReference type="ARBA" id="ARBA00017562"/>
    </source>
</evidence>
<evidence type="ECO:0000259" key="5">
    <source>
        <dbReference type="PROSITE" id="PS50968"/>
    </source>
</evidence>
<dbReference type="InterPro" id="IPR001249">
    <property type="entry name" value="AcCoA_biotinCC"/>
</dbReference>
<dbReference type="PROSITE" id="PS50968">
    <property type="entry name" value="BIOTINYL_LIPOYL"/>
    <property type="match status" value="1"/>
</dbReference>
<dbReference type="HOGENOM" id="CLU_016733_3_1_0"/>
<gene>
    <name evidence="6" type="ORF">CCALI_00888</name>
</gene>
<keyword evidence="3" id="KW-0443">Lipid metabolism</keyword>
<reference evidence="7" key="1">
    <citation type="submission" date="2013-03" db="EMBL/GenBank/DDBJ databases">
        <title>Genome sequence of Chthonomonas calidirosea, the first sequenced genome from the Armatimonadetes phylum (formally candidate division OP10).</title>
        <authorList>
            <person name="Lee K.C.Y."/>
            <person name="Morgan X.C."/>
            <person name="Dunfield P.F."/>
            <person name="Tamas I."/>
            <person name="Houghton K.M."/>
            <person name="Vyssotski M."/>
            <person name="Ryan J.L.J."/>
            <person name="Lagutin K."/>
            <person name="McDonald I.R."/>
            <person name="Stott M.B."/>
        </authorList>
    </citation>
    <scope>NUCLEOTIDE SEQUENCE [LARGE SCALE GENOMIC DNA]</scope>
    <source>
        <strain evidence="7">DSM 23976 / ICMP 18418 / T49</strain>
    </source>
</reference>
<dbReference type="STRING" id="454171.CP488_00267"/>
<dbReference type="InterPro" id="IPR011053">
    <property type="entry name" value="Single_hybrid_motif"/>
</dbReference>
<sequence>MAILGFELEEIARIVALVESRGLAELVIEEEGRYLRVRGPLAEQTKSFATSVTPPMIAAPAPVQAPAVPAAPTKRKERRADSNEEAPGRVRLTSPMVGVFYRSEKPGAPPLVNVGDRVEVGQTVGVLEAMKVFSEFKSEYAGVVVAILVEDGQLVEAGTPLMVIQTDNS</sequence>
<proteinExistence type="predicted"/>
<dbReference type="GO" id="GO:0009317">
    <property type="term" value="C:acetyl-CoA carboxylase complex"/>
    <property type="evidence" value="ECO:0007669"/>
    <property type="project" value="InterPro"/>
</dbReference>
<dbReference type="PRINTS" id="PR01071">
    <property type="entry name" value="ACOABIOTINCC"/>
</dbReference>
<dbReference type="KEGG" id="ccz:CCALI_00888"/>
<dbReference type="Pfam" id="PF00364">
    <property type="entry name" value="Biotin_lipoyl"/>
    <property type="match status" value="1"/>
</dbReference>
<protein>
    <recommendedName>
        <fullName evidence="1 3">Biotin carboxyl carrier protein of acetyl-CoA carboxylase</fullName>
    </recommendedName>
</protein>
<accession>S0ETD7</accession>
<evidence type="ECO:0000256" key="3">
    <source>
        <dbReference type="RuleBase" id="RU364072"/>
    </source>
</evidence>
<dbReference type="EMBL" id="HF951689">
    <property type="protein sequence ID" value="CCW34711.1"/>
    <property type="molecule type" value="Genomic_DNA"/>
</dbReference>
<dbReference type="CDD" id="cd06850">
    <property type="entry name" value="biotinyl_domain"/>
    <property type="match status" value="1"/>
</dbReference>
<keyword evidence="3" id="KW-0276">Fatty acid metabolism</keyword>
<evidence type="ECO:0000256" key="4">
    <source>
        <dbReference type="SAM" id="MobiDB-lite"/>
    </source>
</evidence>
<dbReference type="FunCoup" id="S0ETD7">
    <property type="interactions" value="208"/>
</dbReference>
<dbReference type="GO" id="GO:0003989">
    <property type="term" value="F:acetyl-CoA carboxylase activity"/>
    <property type="evidence" value="ECO:0007669"/>
    <property type="project" value="InterPro"/>
</dbReference>
<keyword evidence="3" id="KW-0444">Lipid biosynthesis</keyword>
<dbReference type="InParanoid" id="S0ETD7"/>
<feature type="compositionally biased region" description="Basic and acidic residues" evidence="4">
    <location>
        <begin position="78"/>
        <end position="87"/>
    </location>
</feature>
<dbReference type="GO" id="GO:0006633">
    <property type="term" value="P:fatty acid biosynthetic process"/>
    <property type="evidence" value="ECO:0007669"/>
    <property type="project" value="UniProtKB-UniPathway"/>
</dbReference>
<dbReference type="AlphaFoldDB" id="S0ETD7"/>
<keyword evidence="2 3" id="KW-0092">Biotin</keyword>
<dbReference type="RefSeq" id="WP_016482265.1">
    <property type="nucleotide sequence ID" value="NC_021487.1"/>
</dbReference>
<dbReference type="InterPro" id="IPR000089">
    <property type="entry name" value="Biotin_lipoyl"/>
</dbReference>
<dbReference type="PANTHER" id="PTHR45266">
    <property type="entry name" value="OXALOACETATE DECARBOXYLASE ALPHA CHAIN"/>
    <property type="match status" value="1"/>
</dbReference>
<dbReference type="UniPathway" id="UPA00094"/>
<evidence type="ECO:0000313" key="6">
    <source>
        <dbReference type="EMBL" id="CCW34711.1"/>
    </source>
</evidence>
<dbReference type="InterPro" id="IPR050709">
    <property type="entry name" value="Biotin_Carboxyl_Carrier/Decarb"/>
</dbReference>
<dbReference type="eggNOG" id="COG0511">
    <property type="taxonomic scope" value="Bacteria"/>
</dbReference>
<dbReference type="SUPFAM" id="SSF51230">
    <property type="entry name" value="Single hybrid motif"/>
    <property type="match status" value="1"/>
</dbReference>
<dbReference type="OrthoDB" id="9811735at2"/>
<dbReference type="NCBIfam" id="TIGR00531">
    <property type="entry name" value="BCCP"/>
    <property type="match status" value="1"/>
</dbReference>
<dbReference type="PATRIC" id="fig|1303518.3.peg.897"/>
<evidence type="ECO:0000256" key="2">
    <source>
        <dbReference type="ARBA" id="ARBA00023267"/>
    </source>
</evidence>
<dbReference type="Proteomes" id="UP000014227">
    <property type="component" value="Chromosome I"/>
</dbReference>
<keyword evidence="3" id="KW-0275">Fatty acid biosynthesis</keyword>
<dbReference type="PANTHER" id="PTHR45266:SF3">
    <property type="entry name" value="OXALOACETATE DECARBOXYLASE ALPHA CHAIN"/>
    <property type="match status" value="1"/>
</dbReference>
<evidence type="ECO:0000313" key="7">
    <source>
        <dbReference type="Proteomes" id="UP000014227"/>
    </source>
</evidence>
<feature type="domain" description="Lipoyl-binding" evidence="5">
    <location>
        <begin position="89"/>
        <end position="165"/>
    </location>
</feature>
<comment type="function">
    <text evidence="3">This protein is a component of the acetyl coenzyme A carboxylase complex; first, biotin carboxylase catalyzes the carboxylation of the carrier protein and then the transcarboxylase transfers the carboxyl group to form malonyl-CoA.</text>
</comment>